<dbReference type="GO" id="GO:0004519">
    <property type="term" value="F:endonuclease activity"/>
    <property type="evidence" value="ECO:0007669"/>
    <property type="project" value="UniProtKB-KW"/>
</dbReference>
<protein>
    <submittedName>
        <fullName evidence="1">Homing endonuclease</fullName>
    </submittedName>
</protein>
<dbReference type="GeneID" id="65071099"/>
<keyword evidence="2" id="KW-1185">Reference proteome</keyword>
<name>A0A4Y5MZ83_9CAUD</name>
<keyword evidence="1" id="KW-0540">Nuclease</keyword>
<evidence type="ECO:0000313" key="1">
    <source>
        <dbReference type="EMBL" id="QCW07607.1"/>
    </source>
</evidence>
<keyword evidence="1" id="KW-0378">Hydrolase</keyword>
<reference evidence="1 2" key="1">
    <citation type="submission" date="2019-04" db="EMBL/GenBank/DDBJ databases">
        <authorList>
            <person name="de Jong A."/>
        </authorList>
    </citation>
    <scope>NUCLEOTIDE SEQUENCE [LARGE SCALE GENOMIC DNA]</scope>
</reference>
<organism evidence="1 2">
    <name type="scientific">Lactococcus phage CHPC971</name>
    <dbReference type="NCBI Taxonomy" id="2575255"/>
    <lineage>
        <taxon>Viruses</taxon>
        <taxon>Duplodnaviria</taxon>
        <taxon>Heunggongvirae</taxon>
        <taxon>Uroviricota</taxon>
        <taxon>Caudoviricetes</taxon>
        <taxon>Fremauxvirus</taxon>
        <taxon>Fremauxvirus CHPC971</taxon>
    </lineage>
</organism>
<dbReference type="Proteomes" id="UP000306022">
    <property type="component" value="Segment"/>
</dbReference>
<dbReference type="RefSeq" id="YP_010082099.1">
    <property type="nucleotide sequence ID" value="NC_055027.1"/>
</dbReference>
<proteinExistence type="predicted"/>
<dbReference type="KEGG" id="vg:65071099"/>
<dbReference type="EMBL" id="MK779875">
    <property type="protein sequence ID" value="QCW07607.1"/>
    <property type="molecule type" value="Genomic_DNA"/>
</dbReference>
<evidence type="ECO:0000313" key="2">
    <source>
        <dbReference type="Proteomes" id="UP000306022"/>
    </source>
</evidence>
<accession>A0A4Y5MZ83</accession>
<keyword evidence="1" id="KW-0255">Endonuclease</keyword>
<sequence length="131" mass="15572">MGKIRTYSELMTFETFGERLEYLKLWDERYLSPRSLDYDFYHSPAWRACRKDMISRDQGWDLGVVNVGINGIITVHHINPLTPEDLENWNVDKLFNPENLITVSDSTHKTIHYKPKENDFIERAPNDIKLW</sequence>